<evidence type="ECO:0000313" key="2">
    <source>
        <dbReference type="EMBL" id="OMJ75651.1"/>
    </source>
</evidence>
<organism evidence="2 3">
    <name type="scientific">Stentor coeruleus</name>
    <dbReference type="NCBI Taxonomy" id="5963"/>
    <lineage>
        <taxon>Eukaryota</taxon>
        <taxon>Sar</taxon>
        <taxon>Alveolata</taxon>
        <taxon>Ciliophora</taxon>
        <taxon>Postciliodesmatophora</taxon>
        <taxon>Heterotrichea</taxon>
        <taxon>Heterotrichida</taxon>
        <taxon>Stentoridae</taxon>
        <taxon>Stentor</taxon>
    </lineage>
</organism>
<gene>
    <name evidence="2" type="ORF">SteCoe_25177</name>
</gene>
<reference evidence="2 3" key="1">
    <citation type="submission" date="2016-11" db="EMBL/GenBank/DDBJ databases">
        <title>The macronuclear genome of Stentor coeruleus: a giant cell with tiny introns.</title>
        <authorList>
            <person name="Slabodnick M."/>
            <person name="Ruby J.G."/>
            <person name="Reiff S.B."/>
            <person name="Swart E.C."/>
            <person name="Gosai S."/>
            <person name="Prabakaran S."/>
            <person name="Witkowska E."/>
            <person name="Larue G.E."/>
            <person name="Fisher S."/>
            <person name="Freeman R.M."/>
            <person name="Gunawardena J."/>
            <person name="Chu W."/>
            <person name="Stover N.A."/>
            <person name="Gregory B.D."/>
            <person name="Nowacki M."/>
            <person name="Derisi J."/>
            <person name="Roy S.W."/>
            <person name="Marshall W.F."/>
            <person name="Sood P."/>
        </authorList>
    </citation>
    <scope>NUCLEOTIDE SEQUENCE [LARGE SCALE GENOMIC DNA]</scope>
    <source>
        <strain evidence="2">WM001</strain>
    </source>
</reference>
<accession>A0A1R2BFX7</accession>
<proteinExistence type="predicted"/>
<protein>
    <submittedName>
        <fullName evidence="2">Uncharacterized protein</fullName>
    </submittedName>
</protein>
<feature type="region of interest" description="Disordered" evidence="1">
    <location>
        <begin position="70"/>
        <end position="89"/>
    </location>
</feature>
<evidence type="ECO:0000313" key="3">
    <source>
        <dbReference type="Proteomes" id="UP000187209"/>
    </source>
</evidence>
<dbReference type="AlphaFoldDB" id="A0A1R2BFX7"/>
<evidence type="ECO:0000256" key="1">
    <source>
        <dbReference type="SAM" id="MobiDB-lite"/>
    </source>
</evidence>
<keyword evidence="3" id="KW-1185">Reference proteome</keyword>
<dbReference type="Proteomes" id="UP000187209">
    <property type="component" value="Unassembled WGS sequence"/>
</dbReference>
<feature type="compositionally biased region" description="Polar residues" evidence="1">
    <location>
        <begin position="70"/>
        <end position="84"/>
    </location>
</feature>
<sequence>MELVHKFSVKEQIKYKNRVKGVSFVPIEFPCVKNISEVLLKENSSIERNPRTPNSNKKFLQQYFKNISDMTPRSNRQPKSLTPQNPFPTLPESSITSIIHDNSSMECIYSPRHNKKFLLWKDKLSQLQLKKVANITPRSNVSVSPSLLKKTQNSLDDNTILQSLKPKSPSKMPKSQYFRKRLPARYMPKISIKKFTQVTKNGKVAKIIFPISKTPTKHQASCIQKLSSIQEKLYLYNSSISNNSFSID</sequence>
<dbReference type="EMBL" id="MPUH01000678">
    <property type="protein sequence ID" value="OMJ75651.1"/>
    <property type="molecule type" value="Genomic_DNA"/>
</dbReference>
<name>A0A1R2BFX7_9CILI</name>
<comment type="caution">
    <text evidence="2">The sequence shown here is derived from an EMBL/GenBank/DDBJ whole genome shotgun (WGS) entry which is preliminary data.</text>
</comment>